<feature type="domain" description="Bacterial repeat" evidence="3">
    <location>
        <begin position="143"/>
        <end position="210"/>
    </location>
</feature>
<dbReference type="Pfam" id="PF18998">
    <property type="entry name" value="Flg_new_2"/>
    <property type="match status" value="1"/>
</dbReference>
<dbReference type="Gene3D" id="2.60.40.4270">
    <property type="entry name" value="Listeria-Bacteroides repeat domain"/>
    <property type="match status" value="1"/>
</dbReference>
<comment type="caution">
    <text evidence="4">The sequence shown here is derived from an EMBL/GenBank/DDBJ whole genome shotgun (WGS) entry which is preliminary data.</text>
</comment>
<organism evidence="4 5">
    <name type="scientific">Candidatus Falkowbacteria bacterium HGW-Falkowbacteria-1</name>
    <dbReference type="NCBI Taxonomy" id="2013768"/>
    <lineage>
        <taxon>Bacteria</taxon>
        <taxon>Candidatus Falkowiibacteriota</taxon>
    </lineage>
</organism>
<comment type="subcellular location">
    <subcellularLocation>
        <location evidence="1">Cell envelope</location>
    </subcellularLocation>
</comment>
<dbReference type="Pfam" id="PF07963">
    <property type="entry name" value="N_methyl"/>
    <property type="match status" value="1"/>
</dbReference>
<dbReference type="InterPro" id="IPR045584">
    <property type="entry name" value="Pilin-like"/>
</dbReference>
<dbReference type="SUPFAM" id="SSF54523">
    <property type="entry name" value="Pili subunits"/>
    <property type="match status" value="1"/>
</dbReference>
<sequence>MFKTKQKALPREREAFLRGFTLIELLVVIAIIGILATLELFFNENGRYPTTDEWNSGSITSSTTGEIFMYNIPTAPSPADGDCLEASNTYSYIPQNSGASYTIDFCTGKQISDMPEGAKRVTPGGVVAVSGETDGGVVDVFFLNYTADVGGIIMGNINQTVNRGEDGSPVEAQANLGYSFFQWSDGMVAAFRMDSNVQENTNVTAQFIANTYTLSFNAQGGGVSPSSKLVVYNQEVEELPIPTRNGYVFQGWDTESDGSGDNYVSNTIYSIAGDLTVYALWEEEVFVCGNNVTFDYNGGVVTYGTVEKDYGGGNIKCWLDRNLGASQVCAAYNDPVCYGDLFQWGRGADGHQLRTSVTTTTPSSVDSPGHNNFIKAVINVNNEDWRVPQKNSLWQGVSGINNPCPDGWRVPTSNELDIERLSWASNNPSGAMASVLKWPAAGSRTFSNGSFYEVGVAGYVWSSTVYNKYAYLLYCPSNAYINYAYRAGGRSVRCIKD</sequence>
<accession>A0A2N2E8V6</accession>
<dbReference type="InterPro" id="IPR012902">
    <property type="entry name" value="N_methyl_site"/>
</dbReference>
<protein>
    <recommendedName>
        <fullName evidence="3">Bacterial repeat domain-containing protein</fullName>
    </recommendedName>
</protein>
<name>A0A2N2E8V6_9BACT</name>
<evidence type="ECO:0000313" key="5">
    <source>
        <dbReference type="Proteomes" id="UP000233517"/>
    </source>
</evidence>
<dbReference type="NCBIfam" id="TIGR02532">
    <property type="entry name" value="IV_pilin_GFxxxE"/>
    <property type="match status" value="1"/>
</dbReference>
<gene>
    <name evidence="4" type="ORF">CVU82_03735</name>
</gene>
<dbReference type="InterPro" id="IPR013378">
    <property type="entry name" value="InlB-like_B-rpt"/>
</dbReference>
<dbReference type="AlphaFoldDB" id="A0A2N2E8V6"/>
<dbReference type="GO" id="GO:0030313">
    <property type="term" value="C:cell envelope"/>
    <property type="evidence" value="ECO:0007669"/>
    <property type="project" value="UniProtKB-SubCell"/>
</dbReference>
<proteinExistence type="predicted"/>
<keyword evidence="2" id="KW-0812">Transmembrane</keyword>
<dbReference type="EMBL" id="PHAI01000003">
    <property type="protein sequence ID" value="PKM91138.1"/>
    <property type="molecule type" value="Genomic_DNA"/>
</dbReference>
<dbReference type="InterPro" id="IPR044060">
    <property type="entry name" value="Bacterial_rp_domain"/>
</dbReference>
<evidence type="ECO:0000259" key="3">
    <source>
        <dbReference type="Pfam" id="PF18998"/>
    </source>
</evidence>
<dbReference type="Pfam" id="PF09479">
    <property type="entry name" value="Flg_new"/>
    <property type="match status" value="1"/>
</dbReference>
<dbReference type="PROSITE" id="PS00409">
    <property type="entry name" value="PROKAR_NTER_METHYL"/>
    <property type="match status" value="1"/>
</dbReference>
<dbReference type="NCBIfam" id="TIGR02543">
    <property type="entry name" value="List_Bact_rpt"/>
    <property type="match status" value="1"/>
</dbReference>
<dbReference type="InterPro" id="IPR042229">
    <property type="entry name" value="Listeria/Bacterioides_rpt_sf"/>
</dbReference>
<evidence type="ECO:0000256" key="2">
    <source>
        <dbReference type="SAM" id="Phobius"/>
    </source>
</evidence>
<dbReference type="Proteomes" id="UP000233517">
    <property type="component" value="Unassembled WGS sequence"/>
</dbReference>
<evidence type="ECO:0000256" key="1">
    <source>
        <dbReference type="ARBA" id="ARBA00004196"/>
    </source>
</evidence>
<feature type="transmembrane region" description="Helical" evidence="2">
    <location>
        <begin position="21"/>
        <end position="42"/>
    </location>
</feature>
<reference evidence="4 5" key="1">
    <citation type="journal article" date="2017" name="ISME J.">
        <title>Potential for microbial H2 and metal transformations associated with novel bacteria and archaea in deep terrestrial subsurface sediments.</title>
        <authorList>
            <person name="Hernsdorf A.W."/>
            <person name="Amano Y."/>
            <person name="Miyakawa K."/>
            <person name="Ise K."/>
            <person name="Suzuki Y."/>
            <person name="Anantharaman K."/>
            <person name="Probst A."/>
            <person name="Burstein D."/>
            <person name="Thomas B.C."/>
            <person name="Banfield J.F."/>
        </authorList>
    </citation>
    <scope>NUCLEOTIDE SEQUENCE [LARGE SCALE GENOMIC DNA]</scope>
    <source>
        <strain evidence="4">HGW-Falkowbacteria-1</strain>
    </source>
</reference>
<keyword evidence="2" id="KW-1133">Transmembrane helix</keyword>
<evidence type="ECO:0000313" key="4">
    <source>
        <dbReference type="EMBL" id="PKM91138.1"/>
    </source>
</evidence>
<keyword evidence="2" id="KW-0472">Membrane</keyword>